<accession>A0A822Y9D9</accession>
<dbReference type="EMBL" id="DUZY01000002">
    <property type="protein sequence ID" value="DAD27635.1"/>
    <property type="molecule type" value="Genomic_DNA"/>
</dbReference>
<evidence type="ECO:0000313" key="3">
    <source>
        <dbReference type="Proteomes" id="UP000607653"/>
    </source>
</evidence>
<keyword evidence="1" id="KW-0175">Coiled coil</keyword>
<evidence type="ECO:0000313" key="2">
    <source>
        <dbReference type="EMBL" id="DAD27635.1"/>
    </source>
</evidence>
<proteinExistence type="predicted"/>
<dbReference type="Proteomes" id="UP000607653">
    <property type="component" value="Unassembled WGS sequence"/>
</dbReference>
<keyword evidence="3" id="KW-1185">Reference proteome</keyword>
<organism evidence="2 3">
    <name type="scientific">Nelumbo nucifera</name>
    <name type="common">Sacred lotus</name>
    <dbReference type="NCBI Taxonomy" id="4432"/>
    <lineage>
        <taxon>Eukaryota</taxon>
        <taxon>Viridiplantae</taxon>
        <taxon>Streptophyta</taxon>
        <taxon>Embryophyta</taxon>
        <taxon>Tracheophyta</taxon>
        <taxon>Spermatophyta</taxon>
        <taxon>Magnoliopsida</taxon>
        <taxon>Proteales</taxon>
        <taxon>Nelumbonaceae</taxon>
        <taxon>Nelumbo</taxon>
    </lineage>
</organism>
<name>A0A822Y9D9_NELNU</name>
<reference evidence="2 3" key="1">
    <citation type="journal article" date="2020" name="Mol. Biol. Evol.">
        <title>Distinct Expression and Methylation Patterns for Genes with Different Fates following a Single Whole-Genome Duplication in Flowering Plants.</title>
        <authorList>
            <person name="Shi T."/>
            <person name="Rahmani R.S."/>
            <person name="Gugger P.F."/>
            <person name="Wang M."/>
            <person name="Li H."/>
            <person name="Zhang Y."/>
            <person name="Li Z."/>
            <person name="Wang Q."/>
            <person name="Van de Peer Y."/>
            <person name="Marchal K."/>
            <person name="Chen J."/>
        </authorList>
    </citation>
    <scope>NUCLEOTIDE SEQUENCE [LARGE SCALE GENOMIC DNA]</scope>
    <source>
        <tissue evidence="2">Leaf</tissue>
    </source>
</reference>
<comment type="caution">
    <text evidence="2">The sequence shown here is derived from an EMBL/GenBank/DDBJ whole genome shotgun (WGS) entry which is preliminary data.</text>
</comment>
<feature type="coiled-coil region" evidence="1">
    <location>
        <begin position="6"/>
        <end position="47"/>
    </location>
</feature>
<gene>
    <name evidence="2" type="ORF">HUJ06_029103</name>
</gene>
<dbReference type="AlphaFoldDB" id="A0A822Y9D9"/>
<protein>
    <submittedName>
        <fullName evidence="2">Uncharacterized protein</fullName>
    </submittedName>
</protein>
<sequence>MVVMHIEEIKAKLAHEQTKKERLSKKVNHLTNELQHKEAELVERRSKFVKELCWAKAHGIKKYLTLRRRLVSSMFPKLDTTKVKCSNVLKEMLE</sequence>
<evidence type="ECO:0000256" key="1">
    <source>
        <dbReference type="SAM" id="Coils"/>
    </source>
</evidence>